<reference evidence="3" key="1">
    <citation type="journal article" date="2020" name="mSystems">
        <title>Genome- and Community-Level Interaction Insights into Carbon Utilization and Element Cycling Functions of Hydrothermarchaeota in Hydrothermal Sediment.</title>
        <authorList>
            <person name="Zhou Z."/>
            <person name="Liu Y."/>
            <person name="Xu W."/>
            <person name="Pan J."/>
            <person name="Luo Z.H."/>
            <person name="Li M."/>
        </authorList>
    </citation>
    <scope>NUCLEOTIDE SEQUENCE [LARGE SCALE GENOMIC DNA]</scope>
    <source>
        <strain evidence="3">SpSt-716</strain>
    </source>
</reference>
<protein>
    <submittedName>
        <fullName evidence="3">2-hydroxyacyl-CoA dehydratase</fullName>
    </submittedName>
</protein>
<comment type="similarity">
    <text evidence="1">Belongs to the FldB/FldC dehydratase alpha/beta subunit family.</text>
</comment>
<dbReference type="Gene3D" id="3.40.50.11900">
    <property type="match status" value="1"/>
</dbReference>
<organism evidence="3">
    <name type="scientific">Candidatus Caldatribacterium californiense</name>
    <dbReference type="NCBI Taxonomy" id="1454726"/>
    <lineage>
        <taxon>Bacteria</taxon>
        <taxon>Pseudomonadati</taxon>
        <taxon>Atribacterota</taxon>
        <taxon>Atribacteria</taxon>
        <taxon>Atribacterales</taxon>
        <taxon>Candidatus Caldatribacteriaceae</taxon>
        <taxon>Candidatus Caldatribacterium</taxon>
    </lineage>
</organism>
<dbReference type="Pfam" id="PF06050">
    <property type="entry name" value="HGD-D"/>
    <property type="match status" value="1"/>
</dbReference>
<sequence>MCTLGYFCRYVPQELLEACGFKAVFFKPDFSSPQCSSLPVPFCALCKTFISWALNHREFSGFVVPLACDASRRTYEILRALSIPAFSLDVPALAGETAVERLTENLNELARELLAQSGRSFLEFTASLKQALEETLRQQEAFFREWGKRRRAPDRIPLLFSGSHFAHVLLPLLEEKGFLVFPDLPENRILLGEEPLSLTASPLEDLARFTLHRLPCPRLSGPARRTALKRLCGTLGLRGVVIVFSKFCDFQLYEIGLLGRSLGLPVLCLEHDTTPSFPQWETRLDAFREMILHG</sequence>
<dbReference type="InterPro" id="IPR010327">
    <property type="entry name" value="FldB/FldC_alpha/beta"/>
</dbReference>
<dbReference type="Gene3D" id="3.40.50.11890">
    <property type="match status" value="1"/>
</dbReference>
<dbReference type="PANTHER" id="PTHR30548">
    <property type="entry name" value="2-HYDROXYGLUTARYL-COA DEHYDRATASE, D-COMPONENT-RELATED"/>
    <property type="match status" value="1"/>
</dbReference>
<name>A0A7V3YKC4_9BACT</name>
<proteinExistence type="inferred from homology"/>
<accession>A0A7V3YKC4</accession>
<evidence type="ECO:0000313" key="3">
    <source>
        <dbReference type="EMBL" id="HGI74259.1"/>
    </source>
</evidence>
<dbReference type="EMBL" id="DTEN01000042">
    <property type="protein sequence ID" value="HGI74259.1"/>
    <property type="molecule type" value="Genomic_DNA"/>
</dbReference>
<evidence type="ECO:0000256" key="2">
    <source>
        <dbReference type="SAM" id="Coils"/>
    </source>
</evidence>
<dbReference type="AlphaFoldDB" id="A0A7V3YKC4"/>
<feature type="coiled-coil region" evidence="2">
    <location>
        <begin position="92"/>
        <end position="119"/>
    </location>
</feature>
<dbReference type="PANTHER" id="PTHR30548:SF1">
    <property type="entry name" value="DEHYDRATASE SUBUNIT MJ0007-RELATED"/>
    <property type="match status" value="1"/>
</dbReference>
<keyword evidence="2" id="KW-0175">Coiled coil</keyword>
<comment type="caution">
    <text evidence="3">The sequence shown here is derived from an EMBL/GenBank/DDBJ whole genome shotgun (WGS) entry which is preliminary data.</text>
</comment>
<gene>
    <name evidence="3" type="ORF">ENU96_01045</name>
</gene>
<evidence type="ECO:0000256" key="1">
    <source>
        <dbReference type="ARBA" id="ARBA00005806"/>
    </source>
</evidence>